<name>A0A4Y3IS35_9VIBR</name>
<comment type="caution">
    <text evidence="1">The sequence shown here is derived from an EMBL/GenBank/DDBJ whole genome shotgun (WGS) entry which is preliminary data.</text>
</comment>
<dbReference type="EMBL" id="BJLH01000014">
    <property type="protein sequence ID" value="GEA61922.1"/>
    <property type="molecule type" value="Genomic_DNA"/>
</dbReference>
<evidence type="ECO:0008006" key="3">
    <source>
        <dbReference type="Google" id="ProtNLM"/>
    </source>
</evidence>
<evidence type="ECO:0000313" key="2">
    <source>
        <dbReference type="Proteomes" id="UP000318242"/>
    </source>
</evidence>
<dbReference type="AlphaFoldDB" id="A0A4Y3IS35"/>
<reference evidence="1 2" key="1">
    <citation type="submission" date="2019-06" db="EMBL/GenBank/DDBJ databases">
        <title>Whole genome shotgun sequence of Vibrio comitans NBRC 102076.</title>
        <authorList>
            <person name="Hosoyama A."/>
            <person name="Uohara A."/>
            <person name="Ohji S."/>
            <person name="Ichikawa N."/>
        </authorList>
    </citation>
    <scope>NUCLEOTIDE SEQUENCE [LARGE SCALE GENOMIC DNA]</scope>
    <source>
        <strain evidence="1 2">NBRC 102076</strain>
    </source>
</reference>
<accession>A0A4Y3IS35</accession>
<keyword evidence="2" id="KW-1185">Reference proteome</keyword>
<sequence length="69" mass="7865">MIPSHVVDACLSHIDSNSMRAAYYRENVYGPRVKVMEEWSDFIDLQLKAVVTNFNEHSPLIEVITAIIS</sequence>
<proteinExistence type="predicted"/>
<gene>
    <name evidence="1" type="ORF">VCO01S_31150</name>
</gene>
<organism evidence="1 2">
    <name type="scientific">Vibrio comitans NBRC 102076</name>
    <dbReference type="NCBI Taxonomy" id="1219078"/>
    <lineage>
        <taxon>Bacteria</taxon>
        <taxon>Pseudomonadati</taxon>
        <taxon>Pseudomonadota</taxon>
        <taxon>Gammaproteobacteria</taxon>
        <taxon>Vibrionales</taxon>
        <taxon>Vibrionaceae</taxon>
        <taxon>Vibrio</taxon>
    </lineage>
</organism>
<protein>
    <recommendedName>
        <fullName evidence="3">Integrase</fullName>
    </recommendedName>
</protein>
<evidence type="ECO:0000313" key="1">
    <source>
        <dbReference type="EMBL" id="GEA61922.1"/>
    </source>
</evidence>
<dbReference type="Proteomes" id="UP000318242">
    <property type="component" value="Unassembled WGS sequence"/>
</dbReference>